<protein>
    <submittedName>
        <fullName evidence="1">Uncharacterized protein</fullName>
    </submittedName>
</protein>
<dbReference type="AlphaFoldDB" id="A0A6C0CY93"/>
<name>A0A6C0CY93_9ZZZZ</name>
<proteinExistence type="predicted"/>
<accession>A0A6C0CY93</accession>
<dbReference type="EMBL" id="MN739512">
    <property type="protein sequence ID" value="QHT09488.1"/>
    <property type="molecule type" value="Genomic_DNA"/>
</dbReference>
<evidence type="ECO:0000313" key="1">
    <source>
        <dbReference type="EMBL" id="QHT09488.1"/>
    </source>
</evidence>
<sequence length="119" mass="13837">MNIEKLLKFSLNDSSILLEKGELVDITNHTKTALMPKHLFIDKKYKIKSSDVYMCKSDIILTIAKKSHSHPYISSLYCKYDNKHILIMANNSYVFFNGLSVEPVEFSMLNMDNYMNTIY</sequence>
<organism evidence="1">
    <name type="scientific">viral metagenome</name>
    <dbReference type="NCBI Taxonomy" id="1070528"/>
    <lineage>
        <taxon>unclassified sequences</taxon>
        <taxon>metagenomes</taxon>
        <taxon>organismal metagenomes</taxon>
    </lineage>
</organism>
<reference evidence="1" key="1">
    <citation type="journal article" date="2020" name="Nature">
        <title>Giant virus diversity and host interactions through global metagenomics.</title>
        <authorList>
            <person name="Schulz F."/>
            <person name="Roux S."/>
            <person name="Paez-Espino D."/>
            <person name="Jungbluth S."/>
            <person name="Walsh D.A."/>
            <person name="Denef V.J."/>
            <person name="McMahon K.D."/>
            <person name="Konstantinidis K.T."/>
            <person name="Eloe-Fadrosh E.A."/>
            <person name="Kyrpides N.C."/>
            <person name="Woyke T."/>
        </authorList>
    </citation>
    <scope>NUCLEOTIDE SEQUENCE</scope>
    <source>
        <strain evidence="1">GVMAG-M-3300023174-102</strain>
    </source>
</reference>